<dbReference type="InterPro" id="IPR000870">
    <property type="entry name" value="Homoserine_kinase"/>
</dbReference>
<dbReference type="HAMAP" id="MF_00384">
    <property type="entry name" value="Homoser_kinase"/>
    <property type="match status" value="1"/>
</dbReference>
<dbReference type="AlphaFoldDB" id="A0A840IEY2"/>
<dbReference type="Pfam" id="PF00288">
    <property type="entry name" value="GHMP_kinases_N"/>
    <property type="match status" value="1"/>
</dbReference>
<evidence type="ECO:0000256" key="1">
    <source>
        <dbReference type="ARBA" id="ARBA00005015"/>
    </source>
</evidence>
<dbReference type="GO" id="GO:0005737">
    <property type="term" value="C:cytoplasm"/>
    <property type="evidence" value="ECO:0007669"/>
    <property type="project" value="UniProtKB-SubCell"/>
</dbReference>
<keyword evidence="8 13" id="KW-0547">Nucleotide-binding</keyword>
<dbReference type="GO" id="GO:0004413">
    <property type="term" value="F:homoserine kinase activity"/>
    <property type="evidence" value="ECO:0007669"/>
    <property type="project" value="UniProtKB-UniRule"/>
</dbReference>
<dbReference type="Gene3D" id="3.30.70.890">
    <property type="entry name" value="GHMP kinase, C-terminal domain"/>
    <property type="match status" value="1"/>
</dbReference>
<keyword evidence="9 13" id="KW-0418">Kinase</keyword>
<dbReference type="InterPro" id="IPR006203">
    <property type="entry name" value="GHMP_knse_ATP-bd_CS"/>
</dbReference>
<dbReference type="PANTHER" id="PTHR20861">
    <property type="entry name" value="HOMOSERINE/4-DIPHOSPHOCYTIDYL-2-C-METHYL-D-ERYTHRITOL KINASE"/>
    <property type="match status" value="1"/>
</dbReference>
<dbReference type="InterPro" id="IPR036554">
    <property type="entry name" value="GHMP_kinase_C_sf"/>
</dbReference>
<comment type="function">
    <text evidence="12 13">Catalyzes the ATP-dependent phosphorylation of L-homoserine to L-homoserine phosphate.</text>
</comment>
<dbReference type="InterPro" id="IPR014721">
    <property type="entry name" value="Ribsml_uS5_D2-typ_fold_subgr"/>
</dbReference>
<evidence type="ECO:0000256" key="9">
    <source>
        <dbReference type="ARBA" id="ARBA00022777"/>
    </source>
</evidence>
<evidence type="ECO:0000313" key="17">
    <source>
        <dbReference type="Proteomes" id="UP000585272"/>
    </source>
</evidence>
<keyword evidence="6 13" id="KW-0808">Transferase</keyword>
<reference evidence="16 17" key="1">
    <citation type="submission" date="2020-08" db="EMBL/GenBank/DDBJ databases">
        <title>Genomic Encyclopedia of Archaeal and Bacterial Type Strains, Phase II (KMG-II): from individual species to whole genera.</title>
        <authorList>
            <person name="Goeker M."/>
        </authorList>
    </citation>
    <scope>NUCLEOTIDE SEQUENCE [LARGE SCALE GENOMIC DNA]</scope>
    <source>
        <strain evidence="16 17">DSM 23288</strain>
    </source>
</reference>
<dbReference type="RefSeq" id="WP_183341817.1">
    <property type="nucleotide sequence ID" value="NZ_JACHNU010000002.1"/>
</dbReference>
<dbReference type="GO" id="GO:0009088">
    <property type="term" value="P:threonine biosynthetic process"/>
    <property type="evidence" value="ECO:0007669"/>
    <property type="project" value="UniProtKB-UniRule"/>
</dbReference>
<dbReference type="PIRSF" id="PIRSF000676">
    <property type="entry name" value="Homoser_kin"/>
    <property type="match status" value="1"/>
</dbReference>
<evidence type="ECO:0000256" key="12">
    <source>
        <dbReference type="ARBA" id="ARBA00049954"/>
    </source>
</evidence>
<name>A0A840IEY2_9ACTN</name>
<dbReference type="Proteomes" id="UP000585272">
    <property type="component" value="Unassembled WGS sequence"/>
</dbReference>
<dbReference type="Pfam" id="PF08544">
    <property type="entry name" value="GHMP_kinases_C"/>
    <property type="match status" value="1"/>
</dbReference>
<dbReference type="GO" id="GO:0005524">
    <property type="term" value="F:ATP binding"/>
    <property type="evidence" value="ECO:0007669"/>
    <property type="project" value="UniProtKB-UniRule"/>
</dbReference>
<feature type="domain" description="GHMP kinase C-terminal" evidence="15">
    <location>
        <begin position="191"/>
        <end position="261"/>
    </location>
</feature>
<feature type="domain" description="GHMP kinase N-terminal" evidence="14">
    <location>
        <begin position="56"/>
        <end position="129"/>
    </location>
</feature>
<dbReference type="UniPathway" id="UPA00050">
    <property type="reaction ID" value="UER00064"/>
</dbReference>
<comment type="similarity">
    <text evidence="2 13">Belongs to the GHMP kinase family. Homoserine kinase subfamily.</text>
</comment>
<proteinExistence type="inferred from homology"/>
<evidence type="ECO:0000256" key="5">
    <source>
        <dbReference type="ARBA" id="ARBA00022605"/>
    </source>
</evidence>
<evidence type="ECO:0000256" key="4">
    <source>
        <dbReference type="ARBA" id="ARBA00017858"/>
    </source>
</evidence>
<evidence type="ECO:0000256" key="10">
    <source>
        <dbReference type="ARBA" id="ARBA00022840"/>
    </source>
</evidence>
<organism evidence="16 17">
    <name type="scientific">Conexibacter arvalis</name>
    <dbReference type="NCBI Taxonomy" id="912552"/>
    <lineage>
        <taxon>Bacteria</taxon>
        <taxon>Bacillati</taxon>
        <taxon>Actinomycetota</taxon>
        <taxon>Thermoleophilia</taxon>
        <taxon>Solirubrobacterales</taxon>
        <taxon>Conexibacteraceae</taxon>
        <taxon>Conexibacter</taxon>
    </lineage>
</organism>
<dbReference type="InterPro" id="IPR006204">
    <property type="entry name" value="GHMP_kinase_N_dom"/>
</dbReference>
<dbReference type="SUPFAM" id="SSF55060">
    <property type="entry name" value="GHMP Kinase, C-terminal domain"/>
    <property type="match status" value="1"/>
</dbReference>
<keyword evidence="5 13" id="KW-0028">Amino-acid biosynthesis</keyword>
<dbReference type="NCBIfam" id="TIGR00191">
    <property type="entry name" value="thrB"/>
    <property type="match status" value="1"/>
</dbReference>
<evidence type="ECO:0000313" key="16">
    <source>
        <dbReference type="EMBL" id="MBB4662558.1"/>
    </source>
</evidence>
<protein>
    <recommendedName>
        <fullName evidence="4 13">Homoserine kinase</fullName>
        <shortName evidence="13">HK</shortName>
        <shortName evidence="13">HSK</shortName>
        <ecNumber evidence="3 13">2.7.1.39</ecNumber>
    </recommendedName>
</protein>
<dbReference type="PRINTS" id="PR00958">
    <property type="entry name" value="HOMSERKINASE"/>
</dbReference>
<dbReference type="SUPFAM" id="SSF54211">
    <property type="entry name" value="Ribosomal protein S5 domain 2-like"/>
    <property type="match status" value="1"/>
</dbReference>
<keyword evidence="13" id="KW-0963">Cytoplasm</keyword>
<keyword evidence="10 13" id="KW-0067">ATP-binding</keyword>
<evidence type="ECO:0000259" key="15">
    <source>
        <dbReference type="Pfam" id="PF08544"/>
    </source>
</evidence>
<evidence type="ECO:0000259" key="14">
    <source>
        <dbReference type="Pfam" id="PF00288"/>
    </source>
</evidence>
<comment type="pathway">
    <text evidence="1 13">Amino-acid biosynthesis; L-threonine biosynthesis; L-threonine from L-aspartate: step 4/5.</text>
</comment>
<sequence>MERRRIVRVPASSANLGPGFDVLAAALALHVEVEVVETGRFAVETDLDIARDRRNLCVRAFERLHPSDRFTFRIRSQIPLSGGLGSSAAAIVAGLVAADHLFELDADVFGLACEVEGHPDNVAAALYGGVVVCGAGGAVARVDPPTGLEGLLVVPHTAVRTAQARAALPAEVPLADAVHNVACTALLTLGLARGDWDLVGRGLDDRLHEPYRAHLYPRSAELVRDARSLGALGATISGAGPTVLVWTHYEQTAAVAERLRERTAGWAQLLRVPFETQGADVRALV</sequence>
<dbReference type="Gene3D" id="3.30.230.10">
    <property type="match status" value="1"/>
</dbReference>
<evidence type="ECO:0000256" key="6">
    <source>
        <dbReference type="ARBA" id="ARBA00022679"/>
    </source>
</evidence>
<accession>A0A840IEY2</accession>
<dbReference type="PROSITE" id="PS00627">
    <property type="entry name" value="GHMP_KINASES_ATP"/>
    <property type="match status" value="1"/>
</dbReference>
<evidence type="ECO:0000256" key="11">
    <source>
        <dbReference type="ARBA" id="ARBA00049375"/>
    </source>
</evidence>
<comment type="catalytic activity">
    <reaction evidence="11 13">
        <text>L-homoserine + ATP = O-phospho-L-homoserine + ADP + H(+)</text>
        <dbReference type="Rhea" id="RHEA:13985"/>
        <dbReference type="ChEBI" id="CHEBI:15378"/>
        <dbReference type="ChEBI" id="CHEBI:30616"/>
        <dbReference type="ChEBI" id="CHEBI:57476"/>
        <dbReference type="ChEBI" id="CHEBI:57590"/>
        <dbReference type="ChEBI" id="CHEBI:456216"/>
        <dbReference type="EC" id="2.7.1.39"/>
    </reaction>
</comment>
<gene>
    <name evidence="13" type="primary">thrB</name>
    <name evidence="16" type="ORF">BDZ31_002144</name>
</gene>
<comment type="subcellular location">
    <subcellularLocation>
        <location evidence="13">Cytoplasm</location>
    </subcellularLocation>
</comment>
<dbReference type="InterPro" id="IPR020568">
    <property type="entry name" value="Ribosomal_Su5_D2-typ_SF"/>
</dbReference>
<dbReference type="PANTHER" id="PTHR20861:SF1">
    <property type="entry name" value="HOMOSERINE KINASE"/>
    <property type="match status" value="1"/>
</dbReference>
<feature type="binding site" evidence="13">
    <location>
        <begin position="79"/>
        <end position="89"/>
    </location>
    <ligand>
        <name>ATP</name>
        <dbReference type="ChEBI" id="CHEBI:30616"/>
    </ligand>
</feature>
<evidence type="ECO:0000256" key="2">
    <source>
        <dbReference type="ARBA" id="ARBA00007370"/>
    </source>
</evidence>
<evidence type="ECO:0000256" key="8">
    <source>
        <dbReference type="ARBA" id="ARBA00022741"/>
    </source>
</evidence>
<dbReference type="EC" id="2.7.1.39" evidence="3 13"/>
<keyword evidence="17" id="KW-1185">Reference proteome</keyword>
<evidence type="ECO:0000256" key="13">
    <source>
        <dbReference type="HAMAP-Rule" id="MF_00384"/>
    </source>
</evidence>
<keyword evidence="7 13" id="KW-0791">Threonine biosynthesis</keyword>
<dbReference type="EMBL" id="JACHNU010000002">
    <property type="protein sequence ID" value="MBB4662558.1"/>
    <property type="molecule type" value="Genomic_DNA"/>
</dbReference>
<evidence type="ECO:0000256" key="7">
    <source>
        <dbReference type="ARBA" id="ARBA00022697"/>
    </source>
</evidence>
<evidence type="ECO:0000256" key="3">
    <source>
        <dbReference type="ARBA" id="ARBA00012078"/>
    </source>
</evidence>
<comment type="caution">
    <text evidence="16">The sequence shown here is derived from an EMBL/GenBank/DDBJ whole genome shotgun (WGS) entry which is preliminary data.</text>
</comment>
<dbReference type="InterPro" id="IPR013750">
    <property type="entry name" value="GHMP_kinase_C_dom"/>
</dbReference>